<accession>A0A9P6NRN8</accession>
<dbReference type="SUPFAM" id="SSF53300">
    <property type="entry name" value="vWA-like"/>
    <property type="match status" value="1"/>
</dbReference>
<proteinExistence type="predicted"/>
<dbReference type="EMBL" id="MU167217">
    <property type="protein sequence ID" value="KAG0150749.1"/>
    <property type="molecule type" value="Genomic_DNA"/>
</dbReference>
<dbReference type="Gene3D" id="3.40.50.410">
    <property type="entry name" value="von Willebrand factor, type A domain"/>
    <property type="match status" value="1"/>
</dbReference>
<feature type="compositionally biased region" description="Polar residues" evidence="1">
    <location>
        <begin position="91"/>
        <end position="112"/>
    </location>
</feature>
<dbReference type="PANTHER" id="PTHR34706:SF1">
    <property type="entry name" value="VWFA DOMAIN-CONTAINING PROTEIN"/>
    <property type="match status" value="1"/>
</dbReference>
<keyword evidence="3" id="KW-1185">Reference proteome</keyword>
<dbReference type="AlphaFoldDB" id="A0A9P6NRN8"/>
<evidence type="ECO:0000313" key="2">
    <source>
        <dbReference type="EMBL" id="KAG0150749.1"/>
    </source>
</evidence>
<gene>
    <name evidence="2" type="ORF">CROQUDRAFT_652000</name>
</gene>
<dbReference type="InterPro" id="IPR036465">
    <property type="entry name" value="vWFA_dom_sf"/>
</dbReference>
<evidence type="ECO:0008006" key="4">
    <source>
        <dbReference type="Google" id="ProtNLM"/>
    </source>
</evidence>
<feature type="region of interest" description="Disordered" evidence="1">
    <location>
        <begin position="1"/>
        <end position="65"/>
    </location>
</feature>
<dbReference type="PANTHER" id="PTHR34706">
    <property type="entry name" value="SLR1338 PROTEIN"/>
    <property type="match status" value="1"/>
</dbReference>
<comment type="caution">
    <text evidence="2">The sequence shown here is derived from an EMBL/GenBank/DDBJ whole genome shotgun (WGS) entry which is preliminary data.</text>
</comment>
<sequence length="334" mass="36434">MPQPTARRVTVHTDLPGNSFSDDFRSIQANANRKQSTPLKNSADKHSGQFTQIRPSCPNGGNLSQATSGYSLRRLGMNTLSKVASLGPRTQYPTKNLDHNPSLSKRGSSKPNATRGLGSATSYEDLMATLGRYHTVFLVDDSASMSQKNLWSETATALQAITQKALQYDSDGIDIYFLNTTTHARGIRAVHEVDNLFRSVQPLGKSTPIELRVEHLVGQYLGSLEHGRAHGFGLPKPLNLIVLTDGVADDPDSLAIVISNAAERLDQQRFPLNQLGIQFIQIGRDALASAFLQNLDNDLQSQPGSKRDIVDTVPYKGRVTGDFILKSLLGGINR</sequence>
<organism evidence="2 3">
    <name type="scientific">Cronartium quercuum f. sp. fusiforme G11</name>
    <dbReference type="NCBI Taxonomy" id="708437"/>
    <lineage>
        <taxon>Eukaryota</taxon>
        <taxon>Fungi</taxon>
        <taxon>Dikarya</taxon>
        <taxon>Basidiomycota</taxon>
        <taxon>Pucciniomycotina</taxon>
        <taxon>Pucciniomycetes</taxon>
        <taxon>Pucciniales</taxon>
        <taxon>Coleosporiaceae</taxon>
        <taxon>Cronartium</taxon>
    </lineage>
</organism>
<feature type="compositionally biased region" description="Polar residues" evidence="1">
    <location>
        <begin position="48"/>
        <end position="65"/>
    </location>
</feature>
<feature type="compositionally biased region" description="Polar residues" evidence="1">
    <location>
        <begin position="16"/>
        <end position="40"/>
    </location>
</feature>
<dbReference type="Proteomes" id="UP000886653">
    <property type="component" value="Unassembled WGS sequence"/>
</dbReference>
<reference evidence="2" key="1">
    <citation type="submission" date="2013-11" db="EMBL/GenBank/DDBJ databases">
        <title>Genome sequence of the fusiform rust pathogen reveals effectors for host alternation and coevolution with pine.</title>
        <authorList>
            <consortium name="DOE Joint Genome Institute"/>
            <person name="Smith K."/>
            <person name="Pendleton A."/>
            <person name="Kubisiak T."/>
            <person name="Anderson C."/>
            <person name="Salamov A."/>
            <person name="Aerts A."/>
            <person name="Riley R."/>
            <person name="Clum A."/>
            <person name="Lindquist E."/>
            <person name="Ence D."/>
            <person name="Campbell M."/>
            <person name="Kronenberg Z."/>
            <person name="Feau N."/>
            <person name="Dhillon B."/>
            <person name="Hamelin R."/>
            <person name="Burleigh J."/>
            <person name="Smith J."/>
            <person name="Yandell M."/>
            <person name="Nelson C."/>
            <person name="Grigoriev I."/>
            <person name="Davis J."/>
        </authorList>
    </citation>
    <scope>NUCLEOTIDE SEQUENCE</scope>
    <source>
        <strain evidence="2">G11</strain>
    </source>
</reference>
<protein>
    <recommendedName>
        <fullName evidence="4">VWFA domain-containing protein</fullName>
    </recommendedName>
</protein>
<feature type="region of interest" description="Disordered" evidence="1">
    <location>
        <begin position="85"/>
        <end position="117"/>
    </location>
</feature>
<dbReference type="OrthoDB" id="2142040at2759"/>
<evidence type="ECO:0000313" key="3">
    <source>
        <dbReference type="Proteomes" id="UP000886653"/>
    </source>
</evidence>
<name>A0A9P6NRN8_9BASI</name>
<evidence type="ECO:0000256" key="1">
    <source>
        <dbReference type="SAM" id="MobiDB-lite"/>
    </source>
</evidence>
<feature type="non-terminal residue" evidence="2">
    <location>
        <position position="334"/>
    </location>
</feature>